<dbReference type="SUPFAM" id="SSF49899">
    <property type="entry name" value="Concanavalin A-like lectins/glucanases"/>
    <property type="match status" value="1"/>
</dbReference>
<evidence type="ECO:0000256" key="1">
    <source>
        <dbReference type="ARBA" id="ARBA00022531"/>
    </source>
</evidence>
<dbReference type="Pfam" id="PF13385">
    <property type="entry name" value="Laminin_G_3"/>
    <property type="match status" value="1"/>
</dbReference>
<dbReference type="GO" id="GO:0009523">
    <property type="term" value="C:photosystem II"/>
    <property type="evidence" value="ECO:0007669"/>
    <property type="project" value="UniProtKB-KW"/>
</dbReference>
<gene>
    <name evidence="6" type="ORF">GBK04_22850</name>
</gene>
<dbReference type="Proteomes" id="UP000479293">
    <property type="component" value="Unassembled WGS sequence"/>
</dbReference>
<evidence type="ECO:0000256" key="3">
    <source>
        <dbReference type="SAM" id="MobiDB-lite"/>
    </source>
</evidence>
<dbReference type="GO" id="GO:0015979">
    <property type="term" value="P:photosynthesis"/>
    <property type="evidence" value="ECO:0007669"/>
    <property type="project" value="UniProtKB-KW"/>
</dbReference>
<protein>
    <recommendedName>
        <fullName evidence="5">Photosynthesis system II assembly factor Ycf48/Hcf136-like domain-containing protein</fullName>
    </recommendedName>
</protein>
<dbReference type="Pfam" id="PF14870">
    <property type="entry name" value="PSII_BNR"/>
    <property type="match status" value="4"/>
</dbReference>
<feature type="domain" description="Photosynthesis system II assembly factor Ycf48/Hcf136-like" evidence="5">
    <location>
        <begin position="338"/>
        <end position="425"/>
    </location>
</feature>
<feature type="chain" id="PRO_5028831807" description="Photosynthesis system II assembly factor Ycf48/Hcf136-like domain-containing protein" evidence="4">
    <location>
        <begin position="34"/>
        <end position="1052"/>
    </location>
</feature>
<evidence type="ECO:0000313" key="6">
    <source>
        <dbReference type="EMBL" id="MPR36106.1"/>
    </source>
</evidence>
<feature type="domain" description="Photosynthesis system II assembly factor Ycf48/Hcf136-like" evidence="5">
    <location>
        <begin position="462"/>
        <end position="560"/>
    </location>
</feature>
<feature type="signal peptide" evidence="4">
    <location>
        <begin position="1"/>
        <end position="33"/>
    </location>
</feature>
<dbReference type="SUPFAM" id="SSF110296">
    <property type="entry name" value="Oligoxyloglucan reducing end-specific cellobiohydrolase"/>
    <property type="match status" value="2"/>
</dbReference>
<name>A0A7C9F868_9BACT</name>
<feature type="compositionally biased region" description="Polar residues" evidence="3">
    <location>
        <begin position="695"/>
        <end position="704"/>
    </location>
</feature>
<dbReference type="Gene3D" id="2.60.120.200">
    <property type="match status" value="1"/>
</dbReference>
<feature type="region of interest" description="Disordered" evidence="3">
    <location>
        <begin position="680"/>
        <end position="713"/>
    </location>
</feature>
<evidence type="ECO:0000256" key="4">
    <source>
        <dbReference type="SAM" id="SignalP"/>
    </source>
</evidence>
<dbReference type="GO" id="GO:0004553">
    <property type="term" value="F:hydrolase activity, hydrolyzing O-glycosyl compounds"/>
    <property type="evidence" value="ECO:0007669"/>
    <property type="project" value="UniProtKB-ARBA"/>
</dbReference>
<proteinExistence type="predicted"/>
<dbReference type="PANTHER" id="PTHR47199">
    <property type="entry name" value="PHOTOSYSTEM II STABILITY/ASSEMBLY FACTOR HCF136, CHLOROPLASTIC"/>
    <property type="match status" value="1"/>
</dbReference>
<feature type="domain" description="Photosynthesis system II assembly factor Ycf48/Hcf136-like" evidence="5">
    <location>
        <begin position="815"/>
        <end position="890"/>
    </location>
</feature>
<dbReference type="PANTHER" id="PTHR47199:SF2">
    <property type="entry name" value="PHOTOSYSTEM II STABILITY_ASSEMBLY FACTOR HCF136, CHLOROPLASTIC"/>
    <property type="match status" value="1"/>
</dbReference>
<organism evidence="6 7">
    <name type="scientific">Salmonirosea aquatica</name>
    <dbReference type="NCBI Taxonomy" id="2654236"/>
    <lineage>
        <taxon>Bacteria</taxon>
        <taxon>Pseudomonadati</taxon>
        <taxon>Bacteroidota</taxon>
        <taxon>Cytophagia</taxon>
        <taxon>Cytophagales</taxon>
        <taxon>Spirosomataceae</taxon>
        <taxon>Salmonirosea</taxon>
    </lineage>
</organism>
<keyword evidence="4" id="KW-0732">Signal</keyword>
<feature type="domain" description="Photosynthesis system II assembly factor Ycf48/Hcf136-like" evidence="5">
    <location>
        <begin position="906"/>
        <end position="963"/>
    </location>
</feature>
<evidence type="ECO:0000256" key="2">
    <source>
        <dbReference type="ARBA" id="ARBA00023276"/>
    </source>
</evidence>
<dbReference type="Gene3D" id="2.130.10.10">
    <property type="entry name" value="YVTN repeat-like/Quinoprotein amine dehydrogenase"/>
    <property type="match status" value="2"/>
</dbReference>
<accession>A0A7C9F868</accession>
<evidence type="ECO:0000313" key="7">
    <source>
        <dbReference type="Proteomes" id="UP000479293"/>
    </source>
</evidence>
<dbReference type="InterPro" id="IPR013320">
    <property type="entry name" value="ConA-like_dom_sf"/>
</dbReference>
<keyword evidence="2" id="KW-0604">Photosystem II</keyword>
<dbReference type="Gene3D" id="2.60.40.10">
    <property type="entry name" value="Immunoglobulins"/>
    <property type="match status" value="1"/>
</dbReference>
<feature type="compositionally biased region" description="Basic and acidic residues" evidence="3">
    <location>
        <begin position="682"/>
        <end position="692"/>
    </location>
</feature>
<dbReference type="GO" id="GO:0005975">
    <property type="term" value="P:carbohydrate metabolic process"/>
    <property type="evidence" value="ECO:0007669"/>
    <property type="project" value="UniProtKB-ARBA"/>
</dbReference>
<dbReference type="InterPro" id="IPR028203">
    <property type="entry name" value="PSII_CF48-like_dom"/>
</dbReference>
<comment type="caution">
    <text evidence="6">The sequence shown here is derived from an EMBL/GenBank/DDBJ whole genome shotgun (WGS) entry which is preliminary data.</text>
</comment>
<dbReference type="InterPro" id="IPR015943">
    <property type="entry name" value="WD40/YVTN_repeat-like_dom_sf"/>
</dbReference>
<keyword evidence="7" id="KW-1185">Reference proteome</keyword>
<dbReference type="AlphaFoldDB" id="A0A7C9F868"/>
<dbReference type="InterPro" id="IPR013783">
    <property type="entry name" value="Ig-like_fold"/>
</dbReference>
<evidence type="ECO:0000259" key="5">
    <source>
        <dbReference type="Pfam" id="PF14870"/>
    </source>
</evidence>
<sequence length="1052" mass="113281">MRLVFTCSLRRFRFACNASPLILFLLCAFSAKAQPGLVAHYTFNGTFSDQTANANHAQASGNPGFVPDRKGVANRAVGLGGCASPQFLRVPHSASLQMTGAMSVSFWALVDLSSGMDPGTGACNANGRHVFFAKGGDGFGGSPPGVQGLTYQQNGLQQVSFESATNAGQYSVMSARPLPGNSWHYYTYTITNSQFRLYVDAQLVRTLPVSIDFTQVNQQDLFLGVMGPKSPPVLGITNWYPLKGALDDVKVFNRELTLQEVAALYYSDDSGNCTPSVSVLPSGNQTICEIQPLTLKNTSSLTDVQWQWLKNSQPIAQATLDSLVVNQVGSYRLEATRRTSTWKHAMEGLDNTLNDVQFVGNTGWIVGEYATLLKTTDGGTTWDTIPMNREDTFYDVHFINAQTGWIGGANGLLLKSIDGGLSWSQQYIPITGDVRKIQFLSETTGYALGNGQLLKSTDGGISWAGVAAPTTNLLVDLTFGSVNTGWIITNDQLFKTTDGGTSWFLQKSSLPSPCQFSSFQKIFALNPDSCWVTYYSSYCEGKAVSRTTNGGTTWTDYSIDVPGSSYRELSYLNLSDLVFTDAQTGYITGTLYSRTTAQYGITGGVVFKSQDGGQTWTSIYVNYFNVQPKAVAFAAPSRGVVVGAGGLYLSTVTNFAPHRTYLPLKSVGGTTQKIISVGGKFKPREDGAHPDSKAVTLTSSNGSDWTKEETGSGNGVGNTLSQVKFKNSQFGWKVGYFTLSTTHDGGNSWQSLLAPGPPSSFNYIVEKAYFTGDTTGFCLLRTHFENSAAGLIAFSGSQFVTPPVYFKDGGDPSNTGLLDLQFINDRTGFITTSNGKLIKTTDGGATWNVLLVQAHARLNRCYFVTDQIGWVVGENGLIMKTTNGGQSWTNQTSGQSATWNGIYFLSALEGYVVGAEGTLVKTSDGGNSWVTVVTNTHQNLNDITFITPDKGFIVGDYGVILTFNPTLLPACKTTSAAVNVSVTSGEVCESSTSGSWDNLATWNCGHIPRVCDQIVINPGHVVQLGQSVQVRGIEIRQNGQLSMQGKNALLQN</sequence>
<dbReference type="EMBL" id="WHLY01000002">
    <property type="protein sequence ID" value="MPR36106.1"/>
    <property type="molecule type" value="Genomic_DNA"/>
</dbReference>
<keyword evidence="1" id="KW-0602">Photosynthesis</keyword>
<reference evidence="6 7" key="1">
    <citation type="submission" date="2019-10" db="EMBL/GenBank/DDBJ databases">
        <title>Draft Genome Sequence of Cytophagaceae sp. SJW1-29.</title>
        <authorList>
            <person name="Choi A."/>
        </authorList>
    </citation>
    <scope>NUCLEOTIDE SEQUENCE [LARGE SCALE GENOMIC DNA]</scope>
    <source>
        <strain evidence="6 7">SJW1-29</strain>
    </source>
</reference>
<dbReference type="CDD" id="cd15482">
    <property type="entry name" value="Sialidase_non-viral"/>
    <property type="match status" value="1"/>
</dbReference>